<dbReference type="GO" id="GO:0046872">
    <property type="term" value="F:metal ion binding"/>
    <property type="evidence" value="ECO:0007669"/>
    <property type="project" value="UniProtKB-KW"/>
</dbReference>
<name>A0ABD2VY29_9HYME</name>
<dbReference type="InterPro" id="IPR046457">
    <property type="entry name" value="PMI_typeI_cat"/>
</dbReference>
<dbReference type="InterPro" id="IPR046458">
    <property type="entry name" value="PMI_typeI_hel"/>
</dbReference>
<evidence type="ECO:0000256" key="9">
    <source>
        <dbReference type="ARBA" id="ARBA00030762"/>
    </source>
</evidence>
<dbReference type="InterPro" id="IPR018050">
    <property type="entry name" value="Pmannose_isomerase-type1_CS"/>
</dbReference>
<dbReference type="InterPro" id="IPR001250">
    <property type="entry name" value="Man6P_Isoase-1"/>
</dbReference>
<dbReference type="InterPro" id="IPR011051">
    <property type="entry name" value="RmlC_Cupin_sf"/>
</dbReference>
<dbReference type="Proteomes" id="UP001627154">
    <property type="component" value="Unassembled WGS sequence"/>
</dbReference>
<dbReference type="NCBIfam" id="TIGR00218">
    <property type="entry name" value="manA"/>
    <property type="match status" value="1"/>
</dbReference>
<feature type="domain" description="Phosphomannose isomerase type I helical insertion" evidence="14">
    <location>
        <begin position="181"/>
        <end position="259"/>
    </location>
</feature>
<comment type="similarity">
    <text evidence="3">Belongs to the mannose-6-phosphate isomerase type 1 family.</text>
</comment>
<sequence length="424" mass="46446">MELQCSVQNYAWGKRGSHSIIAELLESSDPEFTPKLDERYAELWMGTHPSGPATCKATNVKLAEYIASNGPAKILGEACVREFGDTEQLPFLFKVLSVDKALSIQVHPNKKQAEALHAARPNVYKDPNHKPELAVALTRFEALCGFRPIAEIQSYVKSIPELRACIAGGEPGSGGGGGSSELEALLSSSDEDTQRQALRRCFASLMSHDKSCVAREQKKFLARLTGEDSESRRVLQAELFERLHEDYPGDIGCFVVYFLNYLVLEPGEAIYLRANEVHAYLSGDCVECMACSDNVVRAGLTPKLIDVETLVDVASFASAPADAKTFQPQADDDGDEYSQVWRPDEPDFALAKISLPYNLEYSTRPRPSASILLVAQGCLEARVDGRDRFVARGTSVFLAAGEVLTIKTNANEPVLIYQAFANVS</sequence>
<dbReference type="PANTHER" id="PTHR10309">
    <property type="entry name" value="MANNOSE-6-PHOSPHATE ISOMERASE"/>
    <property type="match status" value="1"/>
</dbReference>
<feature type="domain" description="Phosphomannose isomerase type I catalytic" evidence="13">
    <location>
        <begin position="2"/>
        <end position="148"/>
    </location>
</feature>
<evidence type="ECO:0000256" key="2">
    <source>
        <dbReference type="ARBA" id="ARBA00004666"/>
    </source>
</evidence>
<reference evidence="15 16" key="1">
    <citation type="journal article" date="2024" name="bioRxiv">
        <title>A reference genome for Trichogramma kaykai: A tiny desert-dwelling parasitoid wasp with competing sex-ratio distorters.</title>
        <authorList>
            <person name="Culotta J."/>
            <person name="Lindsey A.R."/>
        </authorList>
    </citation>
    <scope>NUCLEOTIDE SEQUENCE [LARGE SCALE GENOMIC DNA]</scope>
    <source>
        <strain evidence="15 16">KSX58</strain>
    </source>
</reference>
<keyword evidence="16" id="KW-1185">Reference proteome</keyword>
<accession>A0ABD2VY29</accession>
<dbReference type="PIRSF" id="PIRSF001480">
    <property type="entry name" value="Mannose-6-phosphate_isomerase"/>
    <property type="match status" value="1"/>
</dbReference>
<feature type="binding site" evidence="11">
    <location>
        <position position="132"/>
    </location>
    <ligand>
        <name>Zn(2+)</name>
        <dbReference type="ChEBI" id="CHEBI:29105"/>
    </ligand>
</feature>
<dbReference type="PROSITE" id="PS00965">
    <property type="entry name" value="PMI_I_1"/>
    <property type="match status" value="1"/>
</dbReference>
<dbReference type="Gene3D" id="1.10.441.10">
    <property type="entry name" value="Phosphomannose Isomerase, domain 2"/>
    <property type="match status" value="1"/>
</dbReference>
<evidence type="ECO:0000313" key="16">
    <source>
        <dbReference type="Proteomes" id="UP001627154"/>
    </source>
</evidence>
<dbReference type="Pfam" id="PF20511">
    <property type="entry name" value="PMI_typeI_cat"/>
    <property type="match status" value="1"/>
</dbReference>
<keyword evidence="6 11" id="KW-0862">Zinc</keyword>
<dbReference type="EMBL" id="JBJJXI010000153">
    <property type="protein sequence ID" value="KAL3385717.1"/>
    <property type="molecule type" value="Genomic_DNA"/>
</dbReference>
<evidence type="ECO:0000256" key="12">
    <source>
        <dbReference type="RuleBase" id="RU004248"/>
    </source>
</evidence>
<dbReference type="GO" id="GO:0004476">
    <property type="term" value="F:mannose-6-phosphate isomerase activity"/>
    <property type="evidence" value="ECO:0007669"/>
    <property type="project" value="UniProtKB-EC"/>
</dbReference>
<evidence type="ECO:0000256" key="5">
    <source>
        <dbReference type="ARBA" id="ARBA00022723"/>
    </source>
</evidence>
<evidence type="ECO:0000259" key="14">
    <source>
        <dbReference type="Pfam" id="PF20512"/>
    </source>
</evidence>
<dbReference type="PANTHER" id="PTHR10309:SF0">
    <property type="entry name" value="MANNOSE-6-PHOSPHATE ISOMERASE"/>
    <property type="match status" value="1"/>
</dbReference>
<keyword evidence="7" id="KW-0413">Isomerase</keyword>
<comment type="pathway">
    <text evidence="2 12">Nucleotide-sugar biosynthesis; GDP-alpha-D-mannose biosynthesis; alpha-D-mannose 1-phosphate from D-fructose 6-phosphate: step 1/2.</text>
</comment>
<comment type="caution">
    <text evidence="15">The sequence shown here is derived from an EMBL/GenBank/DDBJ whole genome shotgun (WGS) entry which is preliminary data.</text>
</comment>
<dbReference type="InterPro" id="IPR014710">
    <property type="entry name" value="RmlC-like_jellyroll"/>
</dbReference>
<dbReference type="InterPro" id="IPR016305">
    <property type="entry name" value="Mannose-6-P_Isomerase"/>
</dbReference>
<dbReference type="AlphaFoldDB" id="A0ABD2VY29"/>
<keyword evidence="5 11" id="KW-0479">Metal-binding</keyword>
<evidence type="ECO:0000256" key="6">
    <source>
        <dbReference type="ARBA" id="ARBA00022833"/>
    </source>
</evidence>
<gene>
    <name evidence="15" type="ORF">TKK_018766</name>
</gene>
<feature type="binding site" evidence="11">
    <location>
        <position position="278"/>
    </location>
    <ligand>
        <name>Zn(2+)</name>
        <dbReference type="ChEBI" id="CHEBI:29105"/>
    </ligand>
</feature>
<evidence type="ECO:0000256" key="8">
    <source>
        <dbReference type="ARBA" id="ARBA00029741"/>
    </source>
</evidence>
<evidence type="ECO:0000313" key="15">
    <source>
        <dbReference type="EMBL" id="KAL3385717.1"/>
    </source>
</evidence>
<dbReference type="PRINTS" id="PR00714">
    <property type="entry name" value="MAN6PISMRASE"/>
</dbReference>
<evidence type="ECO:0000256" key="10">
    <source>
        <dbReference type="PIRSR" id="PIRSR001480-1"/>
    </source>
</evidence>
<feature type="binding site" evidence="11">
    <location>
        <position position="105"/>
    </location>
    <ligand>
        <name>Zn(2+)</name>
        <dbReference type="ChEBI" id="CHEBI:29105"/>
    </ligand>
</feature>
<evidence type="ECO:0000256" key="11">
    <source>
        <dbReference type="PIRSR" id="PIRSR001480-2"/>
    </source>
</evidence>
<dbReference type="SUPFAM" id="SSF51182">
    <property type="entry name" value="RmlC-like cupins"/>
    <property type="match status" value="1"/>
</dbReference>
<proteinExistence type="inferred from homology"/>
<organism evidence="15 16">
    <name type="scientific">Trichogramma kaykai</name>
    <dbReference type="NCBI Taxonomy" id="54128"/>
    <lineage>
        <taxon>Eukaryota</taxon>
        <taxon>Metazoa</taxon>
        <taxon>Ecdysozoa</taxon>
        <taxon>Arthropoda</taxon>
        <taxon>Hexapoda</taxon>
        <taxon>Insecta</taxon>
        <taxon>Pterygota</taxon>
        <taxon>Neoptera</taxon>
        <taxon>Endopterygota</taxon>
        <taxon>Hymenoptera</taxon>
        <taxon>Apocrita</taxon>
        <taxon>Proctotrupomorpha</taxon>
        <taxon>Chalcidoidea</taxon>
        <taxon>Trichogrammatidae</taxon>
        <taxon>Trichogramma</taxon>
    </lineage>
</organism>
<dbReference type="EC" id="5.3.1.8" evidence="4"/>
<dbReference type="Gene3D" id="2.60.120.10">
    <property type="entry name" value="Jelly Rolls"/>
    <property type="match status" value="2"/>
</dbReference>
<dbReference type="PROSITE" id="PS00966">
    <property type="entry name" value="PMI_I_2"/>
    <property type="match status" value="1"/>
</dbReference>
<evidence type="ECO:0000259" key="13">
    <source>
        <dbReference type="Pfam" id="PF20511"/>
    </source>
</evidence>
<evidence type="ECO:0000256" key="7">
    <source>
        <dbReference type="ARBA" id="ARBA00023235"/>
    </source>
</evidence>
<evidence type="ECO:0000256" key="4">
    <source>
        <dbReference type="ARBA" id="ARBA00011956"/>
    </source>
</evidence>
<protein>
    <recommendedName>
        <fullName evidence="4">mannose-6-phosphate isomerase</fullName>
        <ecNumber evidence="4">5.3.1.8</ecNumber>
    </recommendedName>
    <alternativeName>
        <fullName evidence="8">Phosphohexomutase</fullName>
    </alternativeName>
    <alternativeName>
        <fullName evidence="9">Phosphomannose isomerase</fullName>
    </alternativeName>
</protein>
<evidence type="ECO:0000256" key="3">
    <source>
        <dbReference type="ARBA" id="ARBA00010772"/>
    </source>
</evidence>
<evidence type="ECO:0000256" key="1">
    <source>
        <dbReference type="ARBA" id="ARBA00000757"/>
    </source>
</evidence>
<dbReference type="Pfam" id="PF20512">
    <property type="entry name" value="PMI_typeI_hel"/>
    <property type="match status" value="1"/>
</dbReference>
<comment type="catalytic activity">
    <reaction evidence="1">
        <text>D-mannose 6-phosphate = D-fructose 6-phosphate</text>
        <dbReference type="Rhea" id="RHEA:12356"/>
        <dbReference type="ChEBI" id="CHEBI:58735"/>
        <dbReference type="ChEBI" id="CHEBI:61527"/>
        <dbReference type="EC" id="5.3.1.8"/>
    </reaction>
</comment>
<comment type="cofactor">
    <cofactor evidence="11">
        <name>Zn(2+)</name>
        <dbReference type="ChEBI" id="CHEBI:29105"/>
    </cofactor>
    <text evidence="11">Binds 1 zinc ion per subunit.</text>
</comment>
<feature type="binding site" evidence="11">
    <location>
        <position position="107"/>
    </location>
    <ligand>
        <name>Zn(2+)</name>
        <dbReference type="ChEBI" id="CHEBI:29105"/>
    </ligand>
</feature>
<dbReference type="CDD" id="cd07011">
    <property type="entry name" value="cupin_PMI_type_I_N"/>
    <property type="match status" value="1"/>
</dbReference>
<feature type="active site" evidence="10">
    <location>
        <position position="297"/>
    </location>
</feature>